<dbReference type="Pfam" id="PF10670">
    <property type="entry name" value="DUF4198"/>
    <property type="match status" value="1"/>
</dbReference>
<evidence type="ECO:0000313" key="2">
    <source>
        <dbReference type="EMBL" id="MVQ29433.1"/>
    </source>
</evidence>
<dbReference type="InterPro" id="IPR019613">
    <property type="entry name" value="DUF4198"/>
</dbReference>
<feature type="chain" id="PRO_5026875314" evidence="1">
    <location>
        <begin position="25"/>
        <end position="269"/>
    </location>
</feature>
<organism evidence="2 3">
    <name type="scientific">Ramlibacter pinisoli</name>
    <dbReference type="NCBI Taxonomy" id="2682844"/>
    <lineage>
        <taxon>Bacteria</taxon>
        <taxon>Pseudomonadati</taxon>
        <taxon>Pseudomonadota</taxon>
        <taxon>Betaproteobacteria</taxon>
        <taxon>Burkholderiales</taxon>
        <taxon>Comamonadaceae</taxon>
        <taxon>Ramlibacter</taxon>
    </lineage>
</organism>
<feature type="signal peptide" evidence="1">
    <location>
        <begin position="1"/>
        <end position="24"/>
    </location>
</feature>
<keyword evidence="3" id="KW-1185">Reference proteome</keyword>
<dbReference type="Proteomes" id="UP000469385">
    <property type="component" value="Unassembled WGS sequence"/>
</dbReference>
<sequence>MQVKAAWRLVSALCALSAQWPVHAHDSWLTRPAVEQDTRLLRLDLSTGSRFPLRETRPSAATIAQAGCRSPARSRADLLPRQEHADHLELGARIDVSSGAACWAELKPQQVELSPELVATYLADIRAPDDVRAMWQQQLARGIGWRESYRKFARIDVPASAASPVAASLRQSQGLAMEIVPLGSESIRAGQPFSYLLLWDGTPLANQWLEFVSERHPLGVWRQTDGDGQVRQALPYAGRWLLRATRLEAPQHDTDLWSSRFATLLVHVR</sequence>
<evidence type="ECO:0000313" key="3">
    <source>
        <dbReference type="Proteomes" id="UP000469385"/>
    </source>
</evidence>
<accession>A0A6N8IU40</accession>
<evidence type="ECO:0000256" key="1">
    <source>
        <dbReference type="SAM" id="SignalP"/>
    </source>
</evidence>
<comment type="caution">
    <text evidence="2">The sequence shown here is derived from an EMBL/GenBank/DDBJ whole genome shotgun (WGS) entry which is preliminary data.</text>
</comment>
<dbReference type="EMBL" id="WSEL01000003">
    <property type="protein sequence ID" value="MVQ29433.1"/>
    <property type="molecule type" value="Genomic_DNA"/>
</dbReference>
<dbReference type="AlphaFoldDB" id="A0A6N8IU40"/>
<reference evidence="2 3" key="1">
    <citation type="submission" date="2019-12" db="EMBL/GenBank/DDBJ databases">
        <authorList>
            <person name="Huq M.A."/>
        </authorList>
    </citation>
    <scope>NUCLEOTIDE SEQUENCE [LARGE SCALE GENOMIC DNA]</scope>
    <source>
        <strain evidence="2 3">MAH-25</strain>
    </source>
</reference>
<protein>
    <submittedName>
        <fullName evidence="2">DUF4198 domain-containing protein</fullName>
    </submittedName>
</protein>
<gene>
    <name evidence="2" type="ORF">GON04_08240</name>
</gene>
<dbReference type="RefSeq" id="WP_157397437.1">
    <property type="nucleotide sequence ID" value="NZ_WSEL01000003.1"/>
</dbReference>
<name>A0A6N8IU40_9BURK</name>
<keyword evidence="1" id="KW-0732">Signal</keyword>
<proteinExistence type="predicted"/>